<protein>
    <recommendedName>
        <fullName evidence="5">Kelch repeat protein</fullName>
    </recommendedName>
</protein>
<organism evidence="3 4">
    <name type="scientific">Necator americanus</name>
    <name type="common">Human hookworm</name>
    <dbReference type="NCBI Taxonomy" id="51031"/>
    <lineage>
        <taxon>Eukaryota</taxon>
        <taxon>Metazoa</taxon>
        <taxon>Ecdysozoa</taxon>
        <taxon>Nematoda</taxon>
        <taxon>Chromadorea</taxon>
        <taxon>Rhabditida</taxon>
        <taxon>Rhabditina</taxon>
        <taxon>Rhabditomorpha</taxon>
        <taxon>Strongyloidea</taxon>
        <taxon>Ancylostomatidae</taxon>
        <taxon>Bunostominae</taxon>
        <taxon>Necator</taxon>
    </lineage>
</organism>
<accession>A0ABR1E816</accession>
<proteinExistence type="predicted"/>
<dbReference type="InterPro" id="IPR006652">
    <property type="entry name" value="Kelch_1"/>
</dbReference>
<keyword evidence="1" id="KW-0880">Kelch repeat</keyword>
<dbReference type="PANTHER" id="PTHR24412:SF441">
    <property type="entry name" value="KELCH-LIKE PROTEIN 28"/>
    <property type="match status" value="1"/>
</dbReference>
<evidence type="ECO:0000256" key="2">
    <source>
        <dbReference type="ARBA" id="ARBA00022737"/>
    </source>
</evidence>
<evidence type="ECO:0008006" key="5">
    <source>
        <dbReference type="Google" id="ProtNLM"/>
    </source>
</evidence>
<dbReference type="SUPFAM" id="SSF117281">
    <property type="entry name" value="Kelch motif"/>
    <property type="match status" value="1"/>
</dbReference>
<evidence type="ECO:0000313" key="4">
    <source>
        <dbReference type="Proteomes" id="UP001303046"/>
    </source>
</evidence>
<evidence type="ECO:0000256" key="1">
    <source>
        <dbReference type="ARBA" id="ARBA00022441"/>
    </source>
</evidence>
<sequence>MREKRHGAVAAFLQSKLYVCGGVLDKDTSYQEISSSVEVYDPNTNLWEYGVSMRTSRHLAAVAVLDGYIYVMGGRNQSCVFSSVERFCIGMRNWERVPDMHDGRYNFGGTTINGKIYVFGGGCPDGFYSLHSGSVECFDPHSMSWTILSQMLLPLANPGAVSNNKHIYVMGGGTKLIHVYDADRNKWELGPEIPVGCNGAVLAAVWIGASDRRSVDSLDNHTRSE</sequence>
<reference evidence="3 4" key="1">
    <citation type="submission" date="2023-08" db="EMBL/GenBank/DDBJ databases">
        <title>A Necator americanus chromosomal reference genome.</title>
        <authorList>
            <person name="Ilik V."/>
            <person name="Petrzelkova K.J."/>
            <person name="Pardy F."/>
            <person name="Fuh T."/>
            <person name="Niatou-Singa F.S."/>
            <person name="Gouil Q."/>
            <person name="Baker L."/>
            <person name="Ritchie M.E."/>
            <person name="Jex A.R."/>
            <person name="Gazzola D."/>
            <person name="Li H."/>
            <person name="Toshio Fujiwara R."/>
            <person name="Zhan B."/>
            <person name="Aroian R.V."/>
            <person name="Pafco B."/>
            <person name="Schwarz E.M."/>
        </authorList>
    </citation>
    <scope>NUCLEOTIDE SEQUENCE [LARGE SCALE GENOMIC DNA]</scope>
    <source>
        <strain evidence="3 4">Aroian</strain>
        <tissue evidence="3">Whole animal</tissue>
    </source>
</reference>
<dbReference type="Pfam" id="PF24681">
    <property type="entry name" value="Kelch_KLHDC2_KLHL20_DRC7"/>
    <property type="match status" value="1"/>
</dbReference>
<dbReference type="Gene3D" id="2.120.10.80">
    <property type="entry name" value="Kelch-type beta propeller"/>
    <property type="match status" value="1"/>
</dbReference>
<gene>
    <name evidence="3" type="primary">Necator_chrV.g20740</name>
    <name evidence="3" type="ORF">RB195_015947</name>
</gene>
<comment type="caution">
    <text evidence="3">The sequence shown here is derived from an EMBL/GenBank/DDBJ whole genome shotgun (WGS) entry which is preliminary data.</text>
</comment>
<dbReference type="EMBL" id="JAVFWL010000005">
    <property type="protein sequence ID" value="KAK6758430.1"/>
    <property type="molecule type" value="Genomic_DNA"/>
</dbReference>
<keyword evidence="2" id="KW-0677">Repeat</keyword>
<evidence type="ECO:0000313" key="3">
    <source>
        <dbReference type="EMBL" id="KAK6758430.1"/>
    </source>
</evidence>
<dbReference type="InterPro" id="IPR015915">
    <property type="entry name" value="Kelch-typ_b-propeller"/>
</dbReference>
<name>A0ABR1E816_NECAM</name>
<dbReference type="Proteomes" id="UP001303046">
    <property type="component" value="Unassembled WGS sequence"/>
</dbReference>
<keyword evidence="4" id="KW-1185">Reference proteome</keyword>
<dbReference type="SMART" id="SM00612">
    <property type="entry name" value="Kelch"/>
    <property type="match status" value="4"/>
</dbReference>
<dbReference type="PANTHER" id="PTHR24412">
    <property type="entry name" value="KELCH PROTEIN"/>
    <property type="match status" value="1"/>
</dbReference>